<dbReference type="SUPFAM" id="SSF56988">
    <property type="entry name" value="Anthrax protective antigen"/>
    <property type="match status" value="1"/>
</dbReference>
<dbReference type="OrthoDB" id="3788814at2759"/>
<gene>
    <name evidence="3" type="ORF">N0V91_011397</name>
</gene>
<dbReference type="Pfam" id="PF10528">
    <property type="entry name" value="GLEYA"/>
    <property type="match status" value="2"/>
</dbReference>
<dbReference type="Gene3D" id="2.60.120.1560">
    <property type="match status" value="2"/>
</dbReference>
<dbReference type="EMBL" id="JAPEVA010000262">
    <property type="protein sequence ID" value="KAJ4392429.1"/>
    <property type="molecule type" value="Genomic_DNA"/>
</dbReference>
<evidence type="ECO:0000313" key="3">
    <source>
        <dbReference type="EMBL" id="KAJ4392429.1"/>
    </source>
</evidence>
<evidence type="ECO:0000256" key="1">
    <source>
        <dbReference type="ARBA" id="ARBA00004241"/>
    </source>
</evidence>
<dbReference type="PANTHER" id="PTHR31492:SF14">
    <property type="entry name" value="M CELL-TYPE AGGLUTINATION PROTEIN MAM3-RELATED"/>
    <property type="match status" value="1"/>
</dbReference>
<feature type="domain" description="PA14" evidence="2">
    <location>
        <begin position="63"/>
        <end position="225"/>
    </location>
</feature>
<dbReference type="InterPro" id="IPR037524">
    <property type="entry name" value="PA14/GLEYA"/>
</dbReference>
<feature type="domain" description="PA14" evidence="2">
    <location>
        <begin position="272"/>
        <end position="423"/>
    </location>
</feature>
<dbReference type="GO" id="GO:0009986">
    <property type="term" value="C:cell surface"/>
    <property type="evidence" value="ECO:0007669"/>
    <property type="project" value="UniProtKB-SubCell"/>
</dbReference>
<dbReference type="Proteomes" id="UP001140510">
    <property type="component" value="Unassembled WGS sequence"/>
</dbReference>
<protein>
    <recommendedName>
        <fullName evidence="2">PA14 domain-containing protein</fullName>
    </recommendedName>
</protein>
<dbReference type="AlphaFoldDB" id="A0A9W8YTT8"/>
<dbReference type="InterPro" id="IPR051905">
    <property type="entry name" value="S_pombe_Mam3/Map4"/>
</dbReference>
<name>A0A9W8YTT8_9PLEO</name>
<dbReference type="PROSITE" id="PS51820">
    <property type="entry name" value="PA14"/>
    <property type="match status" value="2"/>
</dbReference>
<comment type="caution">
    <text evidence="3">The sequence shown here is derived from an EMBL/GenBank/DDBJ whole genome shotgun (WGS) entry which is preliminary data.</text>
</comment>
<proteinExistence type="predicted"/>
<feature type="non-terminal residue" evidence="3">
    <location>
        <position position="1"/>
    </location>
</feature>
<dbReference type="PANTHER" id="PTHR31492">
    <property type="entry name" value="M CELL-TYPE AGGLUTINATION PROTEIN MAM3-RELATED"/>
    <property type="match status" value="1"/>
</dbReference>
<reference evidence="3" key="1">
    <citation type="submission" date="2022-10" db="EMBL/GenBank/DDBJ databases">
        <title>Tapping the CABI collections for fungal endophytes: first genome assemblies for Collariella, Neodidymelliopsis, Ascochyta clinopodiicola, Didymella pomorum, Didymosphaeria variabile, Neocosmospora piperis and Neocucurbitaria cava.</title>
        <authorList>
            <person name="Hill R."/>
        </authorList>
    </citation>
    <scope>NUCLEOTIDE SEQUENCE</scope>
    <source>
        <strain evidence="3">IMI 355091</strain>
    </source>
</reference>
<dbReference type="InterPro" id="IPR018871">
    <property type="entry name" value="GLEYA_adhesin_domain"/>
</dbReference>
<evidence type="ECO:0000313" key="4">
    <source>
        <dbReference type="Proteomes" id="UP001140510"/>
    </source>
</evidence>
<keyword evidence="4" id="KW-1185">Reference proteome</keyword>
<evidence type="ECO:0000259" key="2">
    <source>
        <dbReference type="PROSITE" id="PS51820"/>
    </source>
</evidence>
<comment type="subcellular location">
    <subcellularLocation>
        <location evidence="1">Cell surface</location>
    </subcellularLocation>
</comment>
<sequence length="436" mass="45657">VAVVGVPAPSTITVTSGGVGYTSTVPTTINGVATQVAVVVQPQTPFHVYITDFGGNVYGYLDMNSNPVSASTYNSTTTDFASSSLYYLDAATGQLANVNFNLATGTGFLYGTPRILAQESIVYSGYFRVPTSGTYSLTFPLSTVDDVAYVWMGRTVTDGTWGESNWNLRGTYGVLRPATPTISQFFVAGSLYPIRILYGNAPGGAVLQLNIVNPAGTTITDTTGYFVQPSCANSGSPLGSTTAIDITTCSATGIEWSMRTNLAVGGSTPISPNYPTFDPGLYNGATSPVTLAGGITGNIQVGIASPGIAATIYNQGPYDLTQKAFIYRGYFAANVTGSWTFTYSNPDDVAYMWFGGTAISTWTKTNANLVGSLNGNVATYTVGLTAGTLYPIRMVLGNSAGAVSFTLQTLDPLGTTRTGTAGFFRQIHCGTDFGWT</sequence>
<accession>A0A9W8YTT8</accession>
<organism evidence="3 4">
    <name type="scientific">Didymella pomorum</name>
    <dbReference type="NCBI Taxonomy" id="749634"/>
    <lineage>
        <taxon>Eukaryota</taxon>
        <taxon>Fungi</taxon>
        <taxon>Dikarya</taxon>
        <taxon>Ascomycota</taxon>
        <taxon>Pezizomycotina</taxon>
        <taxon>Dothideomycetes</taxon>
        <taxon>Pleosporomycetidae</taxon>
        <taxon>Pleosporales</taxon>
        <taxon>Pleosporineae</taxon>
        <taxon>Didymellaceae</taxon>
        <taxon>Didymella</taxon>
    </lineage>
</organism>